<dbReference type="VEuPathDB" id="FungiDB:CH63R_00868"/>
<keyword evidence="2" id="KW-1185">Reference proteome</keyword>
<organism evidence="1 2">
    <name type="scientific">Colletotrichum higginsianum (strain IMI 349063)</name>
    <name type="common">Crucifer anthracnose fungus</name>
    <dbReference type="NCBI Taxonomy" id="759273"/>
    <lineage>
        <taxon>Eukaryota</taxon>
        <taxon>Fungi</taxon>
        <taxon>Dikarya</taxon>
        <taxon>Ascomycota</taxon>
        <taxon>Pezizomycotina</taxon>
        <taxon>Sordariomycetes</taxon>
        <taxon>Hypocreomycetidae</taxon>
        <taxon>Glomerellales</taxon>
        <taxon>Glomerellaceae</taxon>
        <taxon>Colletotrichum</taxon>
        <taxon>Colletotrichum destructivum species complex</taxon>
    </lineage>
</organism>
<protein>
    <submittedName>
        <fullName evidence="1">Acetyltransferase</fullName>
    </submittedName>
</protein>
<dbReference type="AlphaFoldDB" id="A0A1B7YUX8"/>
<comment type="caution">
    <text evidence="1">The sequence shown here is derived from an EMBL/GenBank/DDBJ whole genome shotgun (WGS) entry which is preliminary data.</text>
</comment>
<sequence length="72" mass="8254">MEPKDAWREVLCGQVELALEIGCRIVRVEAVGLGRLKSKQRVSNGEKKVGWAYRINEVAWSEAREDLERRGK</sequence>
<keyword evidence="1" id="KW-0808">Transferase</keyword>
<dbReference type="GO" id="GO:0016740">
    <property type="term" value="F:transferase activity"/>
    <property type="evidence" value="ECO:0007669"/>
    <property type="project" value="UniProtKB-KW"/>
</dbReference>
<evidence type="ECO:0000313" key="2">
    <source>
        <dbReference type="Proteomes" id="UP000092177"/>
    </source>
</evidence>
<dbReference type="KEGG" id="chig:CH63R_00868"/>
<name>A0A1B7YUX8_COLHI</name>
<reference evidence="2" key="1">
    <citation type="journal article" date="2017" name="BMC Genomics">
        <title>Gapless genome assembly of Colletotrichum higginsianum reveals chromosome structure and association of transposable elements with secondary metabolite gene clusters.</title>
        <authorList>
            <person name="Dallery J.-F."/>
            <person name="Lapalu N."/>
            <person name="Zampounis A."/>
            <person name="Pigne S."/>
            <person name="Luyten I."/>
            <person name="Amselem J."/>
            <person name="Wittenberg A.H.J."/>
            <person name="Zhou S."/>
            <person name="de Queiroz M.V."/>
            <person name="Robin G.P."/>
            <person name="Auger A."/>
            <person name="Hainaut M."/>
            <person name="Henrissat B."/>
            <person name="Kim K.-T."/>
            <person name="Lee Y.-H."/>
            <person name="Lespinet O."/>
            <person name="Schwartz D.C."/>
            <person name="Thon M.R."/>
            <person name="O'Connell R.J."/>
        </authorList>
    </citation>
    <scope>NUCLEOTIDE SEQUENCE [LARGE SCALE GENOMIC DNA]</scope>
    <source>
        <strain evidence="2">IMI 349063</strain>
    </source>
</reference>
<evidence type="ECO:0000313" key="1">
    <source>
        <dbReference type="EMBL" id="OBR15688.1"/>
    </source>
</evidence>
<proteinExistence type="predicted"/>
<dbReference type="EMBL" id="LTAN01000001">
    <property type="protein sequence ID" value="OBR15688.1"/>
    <property type="molecule type" value="Genomic_DNA"/>
</dbReference>
<dbReference type="GeneID" id="28859950"/>
<gene>
    <name evidence="1" type="ORF">CH63R_00868</name>
</gene>
<dbReference type="Proteomes" id="UP000092177">
    <property type="component" value="Chromosome 1"/>
</dbReference>
<accession>A0A1B7YUX8</accession>
<dbReference type="RefSeq" id="XP_018164205.1">
    <property type="nucleotide sequence ID" value="XM_018295843.1"/>
</dbReference>